<feature type="transmembrane region" description="Helical" evidence="1">
    <location>
        <begin position="199"/>
        <end position="220"/>
    </location>
</feature>
<feature type="transmembrane region" description="Helical" evidence="1">
    <location>
        <begin position="371"/>
        <end position="394"/>
    </location>
</feature>
<keyword evidence="1" id="KW-1133">Transmembrane helix</keyword>
<feature type="transmembrane region" description="Helical" evidence="1">
    <location>
        <begin position="170"/>
        <end position="193"/>
    </location>
</feature>
<feature type="transmembrane region" description="Helical" evidence="1">
    <location>
        <begin position="84"/>
        <end position="102"/>
    </location>
</feature>
<feature type="transmembrane region" description="Helical" evidence="1">
    <location>
        <begin position="338"/>
        <end position="359"/>
    </location>
</feature>
<gene>
    <name evidence="2" type="ORF">ABA45_05655</name>
</gene>
<protein>
    <submittedName>
        <fullName evidence="2">Uncharacterized protein</fullName>
    </submittedName>
</protein>
<keyword evidence="1" id="KW-0812">Transmembrane</keyword>
<dbReference type="AlphaFoldDB" id="A0A0H4I8Z8"/>
<evidence type="ECO:0000313" key="2">
    <source>
        <dbReference type="EMBL" id="AKO54220.1"/>
    </source>
</evidence>
<dbReference type="RefSeq" id="WP_048388729.1">
    <property type="nucleotide sequence ID" value="NZ_CP011494.1"/>
</dbReference>
<feature type="transmembrane region" description="Helical" evidence="1">
    <location>
        <begin position="245"/>
        <end position="263"/>
    </location>
</feature>
<feature type="transmembrane region" description="Helical" evidence="1">
    <location>
        <begin position="53"/>
        <end position="72"/>
    </location>
</feature>
<feature type="transmembrane region" description="Helical" evidence="1">
    <location>
        <begin position="122"/>
        <end position="149"/>
    </location>
</feature>
<feature type="transmembrane region" description="Helical" evidence="1">
    <location>
        <begin position="308"/>
        <end position="326"/>
    </location>
</feature>
<evidence type="ECO:0000313" key="3">
    <source>
        <dbReference type="Proteomes" id="UP000036406"/>
    </source>
</evidence>
<dbReference type="KEGG" id="mpq:ABA45_05655"/>
<organism evidence="2 3">
    <name type="scientific">Marinobacter psychrophilus</name>
    <dbReference type="NCBI Taxonomy" id="330734"/>
    <lineage>
        <taxon>Bacteria</taxon>
        <taxon>Pseudomonadati</taxon>
        <taxon>Pseudomonadota</taxon>
        <taxon>Gammaproteobacteria</taxon>
        <taxon>Pseudomonadales</taxon>
        <taxon>Marinobacteraceae</taxon>
        <taxon>Marinobacter</taxon>
    </lineage>
</organism>
<proteinExistence type="predicted"/>
<dbReference type="Proteomes" id="UP000036406">
    <property type="component" value="Chromosome"/>
</dbReference>
<feature type="transmembrane region" description="Helical" evidence="1">
    <location>
        <begin position="21"/>
        <end position="47"/>
    </location>
</feature>
<feature type="transmembrane region" description="Helical" evidence="1">
    <location>
        <begin position="269"/>
        <end position="287"/>
    </location>
</feature>
<reference evidence="2 3" key="1">
    <citation type="submission" date="2015-05" db="EMBL/GenBank/DDBJ databases">
        <title>Complete genome of Marinobacter psychrophilus strain 20041T isolated from sea-ice of the Canadian Basin.</title>
        <authorList>
            <person name="Song L."/>
            <person name="Ren L."/>
            <person name="Yu Y."/>
            <person name="Wang X."/>
        </authorList>
    </citation>
    <scope>NUCLEOTIDE SEQUENCE [LARGE SCALE GENOMIC DNA]</scope>
    <source>
        <strain evidence="2 3">20041</strain>
    </source>
</reference>
<accession>A0A0H4I8Z8</accession>
<sequence>MSRNTAASLLNLRSTLTYLALGAGVLSFLPELGVLGAIAIFSAIILGWRDLRLVARLLFGLLTIMTIIAIAIEPSALIGAATSMTRLTALIITVMLLSSMLGKSADLGLISKSLFTGSPLARYYSVTFGTAFLSMPLNFGSVGVVATMIQSEKDQQGDSAITRNASRGALRGFGASPIFSPLSISIVLTVTLVPALHSWQIIAISLPLAVSYLLIGALFLEPESPGYQPVEAPEQSTRLARMAPWLRFAAVIGAICGATFAFSGYFDLSYSRAVTLSCLGAVVIGLAHRRLQGSKITLPSMAPISNELVIVGGSAFLGVLISTFAIQWLGAGFNLPGWAYPMVAFVIPSVFFLGGMIGFNPIVIGTLTGGVLGPIWPVSAVLGLGIAMVSGWGLTTAGTPYSANSLLLERLTGYSAQVASLRWNMALSVCCLLFAGALAAAITLVKTGL</sequence>
<dbReference type="PATRIC" id="fig|330734.3.peg.1199"/>
<dbReference type="STRING" id="330734.ABA45_05655"/>
<evidence type="ECO:0000256" key="1">
    <source>
        <dbReference type="SAM" id="Phobius"/>
    </source>
</evidence>
<dbReference type="EMBL" id="CP011494">
    <property type="protein sequence ID" value="AKO54220.1"/>
    <property type="molecule type" value="Genomic_DNA"/>
</dbReference>
<keyword evidence="3" id="KW-1185">Reference proteome</keyword>
<keyword evidence="1" id="KW-0472">Membrane</keyword>
<name>A0A0H4I8Z8_9GAMM</name>
<feature type="transmembrane region" description="Helical" evidence="1">
    <location>
        <begin position="425"/>
        <end position="445"/>
    </location>
</feature>